<dbReference type="InterPro" id="IPR036890">
    <property type="entry name" value="HATPase_C_sf"/>
</dbReference>
<keyword evidence="6 10" id="KW-0812">Transmembrane</keyword>
<dbReference type="Pfam" id="PF02518">
    <property type="entry name" value="HATPase_c"/>
    <property type="match status" value="1"/>
</dbReference>
<dbReference type="GO" id="GO:0005886">
    <property type="term" value="C:plasma membrane"/>
    <property type="evidence" value="ECO:0007669"/>
    <property type="project" value="TreeGrafter"/>
</dbReference>
<name>A0A1J5PQ52_9ZZZZ</name>
<dbReference type="SUPFAM" id="SSF47384">
    <property type="entry name" value="Homodimeric domain of signal transducing histidine kinase"/>
    <property type="match status" value="1"/>
</dbReference>
<dbReference type="Gene3D" id="1.10.287.130">
    <property type="match status" value="1"/>
</dbReference>
<evidence type="ECO:0000256" key="1">
    <source>
        <dbReference type="ARBA" id="ARBA00000085"/>
    </source>
</evidence>
<dbReference type="AlphaFoldDB" id="A0A1J5PQ52"/>
<dbReference type="SUPFAM" id="SSF55874">
    <property type="entry name" value="ATPase domain of HSP90 chaperone/DNA topoisomerase II/histidine kinase"/>
    <property type="match status" value="1"/>
</dbReference>
<comment type="caution">
    <text evidence="12">The sequence shown here is derived from an EMBL/GenBank/DDBJ whole genome shotgun (WGS) entry which is preliminary data.</text>
</comment>
<dbReference type="GO" id="GO:0000155">
    <property type="term" value="F:phosphorelay sensor kinase activity"/>
    <property type="evidence" value="ECO:0007669"/>
    <property type="project" value="InterPro"/>
</dbReference>
<dbReference type="InterPro" id="IPR004358">
    <property type="entry name" value="Sig_transdc_His_kin-like_C"/>
</dbReference>
<protein>
    <recommendedName>
        <fullName evidence="3">histidine kinase</fullName>
        <ecNumber evidence="3">2.7.13.3</ecNumber>
    </recommendedName>
</protein>
<sequence>MRGRGAIRSSLRLNLMAWLFVPVAAILGVSLWLSYATAERQATLIMDRQLLASSRMIAEQTRWRSGGIQAVVPPAALELFATDSHDEVSYAVSAADGTLIAGFPELEPPGVLPPGADLVQYNTLFRTEQMRAVILRQTVITPSGTAQVHVMVGETLKARDALARSLWLRGFLEQAALVLAAAVSIWIGITRELRPMMRLRREVLDRPADRFEPFDVRAVQLEIQPLVQALNDHMARLAAYLDRQRRFLDSAAHQLRTPLTILKTQVGFARRDRSATGPANVLAEIDESLSEMTRLTNQLLALGRVEHDRARLAVERVDLRAVVREVATRRGPDALDAPVDLVVEAETECDVAASAALVHEALANLVDNAILHAGAGAVVTIRVARAAPFGAVTVSDTGPGVSDADRARLFQRFQRGHGAAAGGRGLGLAIVAEIAEMFGGSASLAPGGPGFAVTVRLPLAE</sequence>
<dbReference type="PANTHER" id="PTHR45436">
    <property type="entry name" value="SENSOR HISTIDINE KINASE YKOH"/>
    <property type="match status" value="1"/>
</dbReference>
<dbReference type="Pfam" id="PF00512">
    <property type="entry name" value="HisKA"/>
    <property type="match status" value="1"/>
</dbReference>
<dbReference type="InterPro" id="IPR036097">
    <property type="entry name" value="HisK_dim/P_sf"/>
</dbReference>
<feature type="domain" description="Histidine kinase" evidence="11">
    <location>
        <begin position="250"/>
        <end position="461"/>
    </location>
</feature>
<evidence type="ECO:0000313" key="12">
    <source>
        <dbReference type="EMBL" id="OIQ73266.1"/>
    </source>
</evidence>
<dbReference type="Gene3D" id="3.30.565.10">
    <property type="entry name" value="Histidine kinase-like ATPase, C-terminal domain"/>
    <property type="match status" value="1"/>
</dbReference>
<organism evidence="12">
    <name type="scientific">mine drainage metagenome</name>
    <dbReference type="NCBI Taxonomy" id="410659"/>
    <lineage>
        <taxon>unclassified sequences</taxon>
        <taxon>metagenomes</taxon>
        <taxon>ecological metagenomes</taxon>
    </lineage>
</organism>
<evidence type="ECO:0000256" key="6">
    <source>
        <dbReference type="ARBA" id="ARBA00022692"/>
    </source>
</evidence>
<evidence type="ECO:0000256" key="4">
    <source>
        <dbReference type="ARBA" id="ARBA00022553"/>
    </source>
</evidence>
<dbReference type="InterPro" id="IPR003594">
    <property type="entry name" value="HATPase_dom"/>
</dbReference>
<dbReference type="PROSITE" id="PS50109">
    <property type="entry name" value="HIS_KIN"/>
    <property type="match status" value="1"/>
</dbReference>
<dbReference type="PRINTS" id="PR00344">
    <property type="entry name" value="BCTRLSENSOR"/>
</dbReference>
<evidence type="ECO:0000256" key="7">
    <source>
        <dbReference type="ARBA" id="ARBA00022777"/>
    </source>
</evidence>
<accession>A0A1J5PQ52</accession>
<comment type="subcellular location">
    <subcellularLocation>
        <location evidence="2">Membrane</location>
    </subcellularLocation>
</comment>
<proteinExistence type="predicted"/>
<dbReference type="InterPro" id="IPR013727">
    <property type="entry name" value="2CSK_N"/>
</dbReference>
<dbReference type="Pfam" id="PF08521">
    <property type="entry name" value="2CSK_N"/>
    <property type="match status" value="1"/>
</dbReference>
<dbReference type="CDD" id="cd00082">
    <property type="entry name" value="HisKA"/>
    <property type="match status" value="1"/>
</dbReference>
<dbReference type="SMART" id="SM00388">
    <property type="entry name" value="HisKA"/>
    <property type="match status" value="1"/>
</dbReference>
<evidence type="ECO:0000256" key="5">
    <source>
        <dbReference type="ARBA" id="ARBA00022679"/>
    </source>
</evidence>
<dbReference type="EMBL" id="MLJW01002935">
    <property type="protein sequence ID" value="OIQ73266.1"/>
    <property type="molecule type" value="Genomic_DNA"/>
</dbReference>
<evidence type="ECO:0000256" key="3">
    <source>
        <dbReference type="ARBA" id="ARBA00012438"/>
    </source>
</evidence>
<dbReference type="InterPro" id="IPR050428">
    <property type="entry name" value="TCS_sensor_his_kinase"/>
</dbReference>
<reference evidence="12" key="1">
    <citation type="submission" date="2016-10" db="EMBL/GenBank/DDBJ databases">
        <title>Sequence of Gallionella enrichment culture.</title>
        <authorList>
            <person name="Poehlein A."/>
            <person name="Muehling M."/>
            <person name="Daniel R."/>
        </authorList>
    </citation>
    <scope>NUCLEOTIDE SEQUENCE</scope>
</reference>
<feature type="transmembrane region" description="Helical" evidence="10">
    <location>
        <begin position="15"/>
        <end position="38"/>
    </location>
</feature>
<keyword evidence="4" id="KW-0597">Phosphoprotein</keyword>
<gene>
    <name evidence="12" type="primary">rssA_26</name>
    <name evidence="12" type="ORF">GALL_450980</name>
</gene>
<comment type="catalytic activity">
    <reaction evidence="1">
        <text>ATP + protein L-histidine = ADP + protein N-phospho-L-histidine.</text>
        <dbReference type="EC" id="2.7.13.3"/>
    </reaction>
</comment>
<dbReference type="InterPro" id="IPR005467">
    <property type="entry name" value="His_kinase_dom"/>
</dbReference>
<dbReference type="PANTHER" id="PTHR45436:SF1">
    <property type="entry name" value="SENSOR PROTEIN QSEC"/>
    <property type="match status" value="1"/>
</dbReference>
<evidence type="ECO:0000259" key="11">
    <source>
        <dbReference type="PROSITE" id="PS50109"/>
    </source>
</evidence>
<keyword evidence="9 10" id="KW-0472">Membrane</keyword>
<evidence type="ECO:0000256" key="8">
    <source>
        <dbReference type="ARBA" id="ARBA00022989"/>
    </source>
</evidence>
<evidence type="ECO:0000256" key="2">
    <source>
        <dbReference type="ARBA" id="ARBA00004370"/>
    </source>
</evidence>
<feature type="transmembrane region" description="Helical" evidence="10">
    <location>
        <begin position="166"/>
        <end position="189"/>
    </location>
</feature>
<keyword evidence="7" id="KW-0418">Kinase</keyword>
<keyword evidence="8 10" id="KW-1133">Transmembrane helix</keyword>
<dbReference type="SMART" id="SM00387">
    <property type="entry name" value="HATPase_c"/>
    <property type="match status" value="1"/>
</dbReference>
<evidence type="ECO:0000256" key="9">
    <source>
        <dbReference type="ARBA" id="ARBA00023136"/>
    </source>
</evidence>
<keyword evidence="5 12" id="KW-0808">Transferase</keyword>
<dbReference type="InterPro" id="IPR003661">
    <property type="entry name" value="HisK_dim/P_dom"/>
</dbReference>
<dbReference type="CDD" id="cd00075">
    <property type="entry name" value="HATPase"/>
    <property type="match status" value="1"/>
</dbReference>
<evidence type="ECO:0000256" key="10">
    <source>
        <dbReference type="SAM" id="Phobius"/>
    </source>
</evidence>
<dbReference type="EC" id="2.7.13.3" evidence="3"/>